<feature type="region of interest" description="Disordered" evidence="1">
    <location>
        <begin position="1"/>
        <end position="62"/>
    </location>
</feature>
<evidence type="ECO:0000256" key="1">
    <source>
        <dbReference type="SAM" id="MobiDB-lite"/>
    </source>
</evidence>
<dbReference type="Proteomes" id="UP001341840">
    <property type="component" value="Unassembled WGS sequence"/>
</dbReference>
<protein>
    <submittedName>
        <fullName evidence="2">Uncharacterized protein</fullName>
    </submittedName>
</protein>
<feature type="compositionally biased region" description="Basic and acidic residues" evidence="1">
    <location>
        <begin position="19"/>
        <end position="29"/>
    </location>
</feature>
<comment type="caution">
    <text evidence="2">The sequence shown here is derived from an EMBL/GenBank/DDBJ whole genome shotgun (WGS) entry which is preliminary data.</text>
</comment>
<feature type="non-terminal residue" evidence="2">
    <location>
        <position position="62"/>
    </location>
</feature>
<organism evidence="2 3">
    <name type="scientific">Stylosanthes scabra</name>
    <dbReference type="NCBI Taxonomy" id="79078"/>
    <lineage>
        <taxon>Eukaryota</taxon>
        <taxon>Viridiplantae</taxon>
        <taxon>Streptophyta</taxon>
        <taxon>Embryophyta</taxon>
        <taxon>Tracheophyta</taxon>
        <taxon>Spermatophyta</taxon>
        <taxon>Magnoliopsida</taxon>
        <taxon>eudicotyledons</taxon>
        <taxon>Gunneridae</taxon>
        <taxon>Pentapetalae</taxon>
        <taxon>rosids</taxon>
        <taxon>fabids</taxon>
        <taxon>Fabales</taxon>
        <taxon>Fabaceae</taxon>
        <taxon>Papilionoideae</taxon>
        <taxon>50 kb inversion clade</taxon>
        <taxon>dalbergioids sensu lato</taxon>
        <taxon>Dalbergieae</taxon>
        <taxon>Pterocarpus clade</taxon>
        <taxon>Stylosanthes</taxon>
    </lineage>
</organism>
<gene>
    <name evidence="2" type="ORF">PIB30_079684</name>
</gene>
<evidence type="ECO:0000313" key="3">
    <source>
        <dbReference type="Proteomes" id="UP001341840"/>
    </source>
</evidence>
<sequence length="62" mass="6669">MGINGQKPLDSIHSLLPFEEERKERDEMRVGGGGGHYSPPTSGGHNFHTEAPIDAPFAATHS</sequence>
<name>A0ABU6UR89_9FABA</name>
<evidence type="ECO:0000313" key="2">
    <source>
        <dbReference type="EMBL" id="MED6163409.1"/>
    </source>
</evidence>
<proteinExistence type="predicted"/>
<dbReference type="EMBL" id="JASCZI010121966">
    <property type="protein sequence ID" value="MED6163409.1"/>
    <property type="molecule type" value="Genomic_DNA"/>
</dbReference>
<reference evidence="2 3" key="1">
    <citation type="journal article" date="2023" name="Plants (Basel)">
        <title>Bridging the Gap: Combining Genomics and Transcriptomics Approaches to Understand Stylosanthes scabra, an Orphan Legume from the Brazilian Caatinga.</title>
        <authorList>
            <person name="Ferreira-Neto J.R.C."/>
            <person name="da Silva M.D."/>
            <person name="Binneck E."/>
            <person name="de Melo N.F."/>
            <person name="da Silva R.H."/>
            <person name="de Melo A.L.T.M."/>
            <person name="Pandolfi V."/>
            <person name="Bustamante F.O."/>
            <person name="Brasileiro-Vidal A.C."/>
            <person name="Benko-Iseppon A.M."/>
        </authorList>
    </citation>
    <scope>NUCLEOTIDE SEQUENCE [LARGE SCALE GENOMIC DNA]</scope>
    <source>
        <tissue evidence="2">Leaves</tissue>
    </source>
</reference>
<keyword evidence="3" id="KW-1185">Reference proteome</keyword>
<accession>A0ABU6UR89</accession>